<proteinExistence type="predicted"/>
<name>A0A1E4SEV4_9ASCO</name>
<dbReference type="RefSeq" id="XP_020063044.1">
    <property type="nucleotide sequence ID" value="XM_020211814.1"/>
</dbReference>
<evidence type="ECO:0000313" key="1">
    <source>
        <dbReference type="EMBL" id="ODV77922.1"/>
    </source>
</evidence>
<dbReference type="AlphaFoldDB" id="A0A1E4SEV4"/>
<dbReference type="STRING" id="984487.A0A1E4SEV4"/>
<reference evidence="2" key="1">
    <citation type="submission" date="2016-05" db="EMBL/GenBank/DDBJ databases">
        <title>Comparative genomics of biotechnologically important yeasts.</title>
        <authorList>
            <consortium name="DOE Joint Genome Institute"/>
            <person name="Riley R."/>
            <person name="Haridas S."/>
            <person name="Wolfe K.H."/>
            <person name="Lopes M.R."/>
            <person name="Hittinger C.T."/>
            <person name="Goker M."/>
            <person name="Salamov A."/>
            <person name="Wisecaver J."/>
            <person name="Long T.M."/>
            <person name="Aerts A.L."/>
            <person name="Barry K."/>
            <person name="Choi C."/>
            <person name="Clum A."/>
            <person name="Coughlan A.Y."/>
            <person name="Deshpande S."/>
            <person name="Douglass A.P."/>
            <person name="Hanson S.J."/>
            <person name="Klenk H.-P."/>
            <person name="Labutti K."/>
            <person name="Lapidus A."/>
            <person name="Lindquist E."/>
            <person name="Lipzen A."/>
            <person name="Meier-Kolthoff J.P."/>
            <person name="Ohm R.A."/>
            <person name="Otillar R.P."/>
            <person name="Pangilinan J."/>
            <person name="Peng Y."/>
            <person name="Rokas A."/>
            <person name="Rosa C.A."/>
            <person name="Scheuner C."/>
            <person name="Sibirny A.A."/>
            <person name="Slot J.C."/>
            <person name="Stielow J.B."/>
            <person name="Sun H."/>
            <person name="Kurtzman C.P."/>
            <person name="Blackwell M."/>
            <person name="Grigoriev I.V."/>
            <person name="Jeffries T.W."/>
        </authorList>
    </citation>
    <scope>NUCLEOTIDE SEQUENCE [LARGE SCALE GENOMIC DNA]</scope>
    <source>
        <strain evidence="2">NRRL Y-17324</strain>
    </source>
</reference>
<dbReference type="PANTHER" id="PTHR37283:SF1">
    <property type="entry name" value="PH DOMAIN-CONTAINING PROTEIN YHR131C"/>
    <property type="match status" value="1"/>
</dbReference>
<protein>
    <submittedName>
        <fullName evidence="1">Uncharacterized protein</fullName>
    </submittedName>
</protein>
<dbReference type="OrthoDB" id="5865767at2759"/>
<dbReference type="EMBL" id="KV453914">
    <property type="protein sequence ID" value="ODV77922.1"/>
    <property type="molecule type" value="Genomic_DNA"/>
</dbReference>
<sequence>MSPPPSPPPYACAPDALPAYLPPNDSLPPYKPSLEYYGLALIKTEFTTPYHYNTHDRRWKAVLLEINSTQLNIYALRDRKLLEVVVCLYSHLNSLSELINDVNHDHAPNDNASRSSINLDIGGDAYGNEPVRELVVSGLGRLRMKHKKYRSARTLHDLGRYLLILGNNGLLFEPTTSRRQFDHVKLHYAGDLVLSYTLCNLQLGEAPSLHQLISAMYKEEKDCSNAATLVRYQNVLRLRIEYKQVLLQFWSFHAMVHWFRQLTVGRDLSYPLEARVVLRLKSIPSRASSRNNALLVATAAAASYRSSDRPQAGLRQLVPSEGLFLALVAAKGSDLPVSISSASSSESVFDTTSTATAVTAATDPEPKPLNTTITVLGHQFVSYDAHHTTVEKQYISNCIPDLNSYDKWNGKSLTLSHYQLFVEHSKGKVAQPLPSDDLFIGYPTLMANANTYEKAQVERGGTCRTFLIHSGGLVSVGVE</sequence>
<dbReference type="GeneID" id="30985950"/>
<gene>
    <name evidence="1" type="ORF">CANTADRAFT_91370</name>
</gene>
<organism evidence="1 2">
    <name type="scientific">Suhomyces tanzawaensis NRRL Y-17324</name>
    <dbReference type="NCBI Taxonomy" id="984487"/>
    <lineage>
        <taxon>Eukaryota</taxon>
        <taxon>Fungi</taxon>
        <taxon>Dikarya</taxon>
        <taxon>Ascomycota</taxon>
        <taxon>Saccharomycotina</taxon>
        <taxon>Pichiomycetes</taxon>
        <taxon>Debaryomycetaceae</taxon>
        <taxon>Suhomyces</taxon>
    </lineage>
</organism>
<dbReference type="PANTHER" id="PTHR37283">
    <property type="entry name" value="PH DOMAIN-CONTAINING PROTEIN YHR131C"/>
    <property type="match status" value="1"/>
</dbReference>
<evidence type="ECO:0000313" key="2">
    <source>
        <dbReference type="Proteomes" id="UP000094285"/>
    </source>
</evidence>
<dbReference type="Proteomes" id="UP000094285">
    <property type="component" value="Unassembled WGS sequence"/>
</dbReference>
<accession>A0A1E4SEV4</accession>
<keyword evidence="2" id="KW-1185">Reference proteome</keyword>